<dbReference type="AlphaFoldDB" id="A0A2S7RSE6"/>
<protein>
    <submittedName>
        <fullName evidence="1">Uncharacterized protein</fullName>
    </submittedName>
</protein>
<dbReference type="EMBL" id="PYGR01000094">
    <property type="protein sequence ID" value="PTO34148.1"/>
    <property type="molecule type" value="Genomic_DNA"/>
</dbReference>
<comment type="caution">
    <text evidence="1">The sequence shown here is derived from an EMBL/GenBank/DDBJ whole genome shotgun (WGS) entry which is preliminary data.</text>
</comment>
<evidence type="ECO:0000313" key="4">
    <source>
        <dbReference type="Proteomes" id="UP000244022"/>
    </source>
</evidence>
<dbReference type="Proteomes" id="UP000244022">
    <property type="component" value="Unassembled WGS sequence"/>
</dbReference>
<gene>
    <name evidence="2" type="ORF">C6N14_13635</name>
    <name evidence="1" type="ORF">CUS89_10450</name>
</gene>
<reference evidence="2 4" key="2">
    <citation type="submission" date="2018-03" db="EMBL/GenBank/DDBJ databases">
        <title>Draft genome sequences of four Enterococcus mundtii strains isolated from beef slaughterhouses in Kenya.</title>
        <authorList>
            <person name="Wambui J."/>
            <person name="Stevens M."/>
            <person name="Njage P."/>
            <person name="Stephan R."/>
            <person name="Tasara T."/>
        </authorList>
    </citation>
    <scope>NUCLEOTIDE SEQUENCE [LARGE SCALE GENOMIC DNA]</scope>
    <source>
        <strain evidence="2 4">H18-EM</strain>
    </source>
</reference>
<evidence type="ECO:0000313" key="2">
    <source>
        <dbReference type="EMBL" id="PTO34148.1"/>
    </source>
</evidence>
<accession>A0A2S7RSE6</accession>
<dbReference type="RefSeq" id="WP_104872081.1">
    <property type="nucleotide sequence ID" value="NZ_PUAP01000030.1"/>
</dbReference>
<dbReference type="Proteomes" id="UP000237934">
    <property type="component" value="Unassembled WGS sequence"/>
</dbReference>
<proteinExistence type="predicted"/>
<evidence type="ECO:0000313" key="3">
    <source>
        <dbReference type="Proteomes" id="UP000237934"/>
    </source>
</evidence>
<evidence type="ECO:0000313" key="1">
    <source>
        <dbReference type="EMBL" id="PQF22543.1"/>
    </source>
</evidence>
<organism evidence="1 3">
    <name type="scientific">Enterococcus mundtii</name>
    <dbReference type="NCBI Taxonomy" id="53346"/>
    <lineage>
        <taxon>Bacteria</taxon>
        <taxon>Bacillati</taxon>
        <taxon>Bacillota</taxon>
        <taxon>Bacilli</taxon>
        <taxon>Lactobacillales</taxon>
        <taxon>Enterococcaceae</taxon>
        <taxon>Enterococcus</taxon>
    </lineage>
</organism>
<sequence>MRLLSKETFEFKQNAHKRNIPVQGLLIDYVFFEETEYKGRSNHRKVALEFIKVMNEKRNVPGIYYTELLYFDCLPRYGNQLQYRYAVNPALMYGKLSTIEELISIDNKSAGGYQSMYTFLFLHPPYSYGGKKNHFIQLNDWLFPDKKMLTVYEWNSEWSNYFSFGRELYDGFLWTIYDKAQHKFTVIGISIAD</sequence>
<reference evidence="1 3" key="1">
    <citation type="journal article" date="2018" name="Pathog. Dis.">
        <title>Whole-genome sequencing based characterization of antimicrobial resistance in Enterococcus.</title>
        <authorList>
            <person name="Tyson G."/>
        </authorList>
    </citation>
    <scope>NUCLEOTIDE SEQUENCE [LARGE SCALE GENOMIC DNA]</scope>
    <source>
        <strain evidence="1 3">CVM N55263</strain>
    </source>
</reference>
<dbReference type="EMBL" id="PUAP01000030">
    <property type="protein sequence ID" value="PQF22543.1"/>
    <property type="molecule type" value="Genomic_DNA"/>
</dbReference>
<name>A0A2S7RSE6_ENTMU</name>